<organism evidence="2 3">
    <name type="scientific">Prauserella flavalba</name>
    <dbReference type="NCBI Taxonomy" id="1477506"/>
    <lineage>
        <taxon>Bacteria</taxon>
        <taxon>Bacillati</taxon>
        <taxon>Actinomycetota</taxon>
        <taxon>Actinomycetes</taxon>
        <taxon>Pseudonocardiales</taxon>
        <taxon>Pseudonocardiaceae</taxon>
        <taxon>Prauserella</taxon>
    </lineage>
</organism>
<dbReference type="OrthoDB" id="3191258at2"/>
<dbReference type="PANTHER" id="PTHR43355">
    <property type="entry name" value="FLAVIN REDUCTASE (NADPH)"/>
    <property type="match status" value="1"/>
</dbReference>
<dbReference type="AlphaFoldDB" id="A0A318LSU1"/>
<dbReference type="PANTHER" id="PTHR43355:SF2">
    <property type="entry name" value="FLAVIN REDUCTASE (NADPH)"/>
    <property type="match status" value="1"/>
</dbReference>
<dbReference type="Gene3D" id="3.40.50.720">
    <property type="entry name" value="NAD(P)-binding Rossmann-like Domain"/>
    <property type="match status" value="1"/>
</dbReference>
<dbReference type="InterPro" id="IPR036291">
    <property type="entry name" value="NAD(P)-bd_dom_sf"/>
</dbReference>
<dbReference type="RefSeq" id="WP_110336385.1">
    <property type="nucleotide sequence ID" value="NZ_JBHVKT010000001.1"/>
</dbReference>
<keyword evidence="3" id="KW-1185">Reference proteome</keyword>
<protein>
    <submittedName>
        <fullName evidence="2">NAD-binding protein</fullName>
    </submittedName>
</protein>
<gene>
    <name evidence="2" type="ORF">BA062_13270</name>
</gene>
<dbReference type="EMBL" id="MASU01000005">
    <property type="protein sequence ID" value="PXY36374.1"/>
    <property type="molecule type" value="Genomic_DNA"/>
</dbReference>
<sequence>MSKIVVFGAGGRAGRQAVAEARRRGHAVTAVVRDPGRHQGLAAGGARVEAGDVTDVATVTALAAGHDAAIHAAAVYGDGSDPDAFFPGAARSLVTGLPRAGVRRLVAIGLSALLPGADGTRVVDAPGFPAGFRAFCLAHEAGFTVVRDEGDALDWVYVSPAGDFDHEGGRTGGYEVRTRTDPAARISYADFALSLLDEAVTPRHHREHLIVT</sequence>
<accession>A0A318LSU1</accession>
<proteinExistence type="predicted"/>
<evidence type="ECO:0000313" key="2">
    <source>
        <dbReference type="EMBL" id="PXY36374.1"/>
    </source>
</evidence>
<dbReference type="InterPro" id="IPR016040">
    <property type="entry name" value="NAD(P)-bd_dom"/>
</dbReference>
<dbReference type="SUPFAM" id="SSF51735">
    <property type="entry name" value="NAD(P)-binding Rossmann-fold domains"/>
    <property type="match status" value="1"/>
</dbReference>
<evidence type="ECO:0000259" key="1">
    <source>
        <dbReference type="Pfam" id="PF13460"/>
    </source>
</evidence>
<comment type="caution">
    <text evidence="2">The sequence shown here is derived from an EMBL/GenBank/DDBJ whole genome shotgun (WGS) entry which is preliminary data.</text>
</comment>
<name>A0A318LSU1_9PSEU</name>
<evidence type="ECO:0000313" key="3">
    <source>
        <dbReference type="Proteomes" id="UP000247892"/>
    </source>
</evidence>
<dbReference type="InterPro" id="IPR051606">
    <property type="entry name" value="Polyketide_Oxido-like"/>
</dbReference>
<reference evidence="2 3" key="1">
    <citation type="submission" date="2016-07" db="EMBL/GenBank/DDBJ databases">
        <title>Draft genome sequence of Prauserella sp. YIM 121212, isolated from alkaline soil.</title>
        <authorList>
            <person name="Ruckert C."/>
            <person name="Albersmeier A."/>
            <person name="Jiang C.-L."/>
            <person name="Jiang Y."/>
            <person name="Kalinowski J."/>
            <person name="Schneider O."/>
            <person name="Winkler A."/>
            <person name="Zotchev S.B."/>
        </authorList>
    </citation>
    <scope>NUCLEOTIDE SEQUENCE [LARGE SCALE GENOMIC DNA]</scope>
    <source>
        <strain evidence="2 3">YIM 121212</strain>
    </source>
</reference>
<dbReference type="GO" id="GO:0016646">
    <property type="term" value="F:oxidoreductase activity, acting on the CH-NH group of donors, NAD or NADP as acceptor"/>
    <property type="evidence" value="ECO:0007669"/>
    <property type="project" value="TreeGrafter"/>
</dbReference>
<dbReference type="Proteomes" id="UP000247892">
    <property type="component" value="Unassembled WGS sequence"/>
</dbReference>
<dbReference type="Pfam" id="PF13460">
    <property type="entry name" value="NAD_binding_10"/>
    <property type="match status" value="1"/>
</dbReference>
<feature type="domain" description="NAD(P)-binding" evidence="1">
    <location>
        <begin position="8"/>
        <end position="197"/>
    </location>
</feature>